<dbReference type="AlphaFoldDB" id="A0A382R0E3"/>
<keyword evidence="1" id="KW-0812">Transmembrane</keyword>
<sequence length="70" mass="7764">MKSYLQGMITGGALVFAIMVFMGAAGKNPAGKYQFEIKGNSEIMLLDTQTGTVYLNYGNNWNEKPYITFD</sequence>
<protein>
    <submittedName>
        <fullName evidence="2">Uncharacterized protein</fullName>
    </submittedName>
</protein>
<accession>A0A382R0E3</accession>
<evidence type="ECO:0000256" key="1">
    <source>
        <dbReference type="SAM" id="Phobius"/>
    </source>
</evidence>
<evidence type="ECO:0000313" key="2">
    <source>
        <dbReference type="EMBL" id="SVC90585.1"/>
    </source>
</evidence>
<name>A0A382R0E3_9ZZZZ</name>
<feature type="transmembrane region" description="Helical" evidence="1">
    <location>
        <begin position="6"/>
        <end position="25"/>
    </location>
</feature>
<proteinExistence type="predicted"/>
<gene>
    <name evidence="2" type="ORF">METZ01_LOCUS343439</name>
</gene>
<keyword evidence="1" id="KW-0472">Membrane</keyword>
<dbReference type="EMBL" id="UINC01117860">
    <property type="protein sequence ID" value="SVC90585.1"/>
    <property type="molecule type" value="Genomic_DNA"/>
</dbReference>
<reference evidence="2" key="1">
    <citation type="submission" date="2018-05" db="EMBL/GenBank/DDBJ databases">
        <authorList>
            <person name="Lanie J.A."/>
            <person name="Ng W.-L."/>
            <person name="Kazmierczak K.M."/>
            <person name="Andrzejewski T.M."/>
            <person name="Davidsen T.M."/>
            <person name="Wayne K.J."/>
            <person name="Tettelin H."/>
            <person name="Glass J.I."/>
            <person name="Rusch D."/>
            <person name="Podicherti R."/>
            <person name="Tsui H.-C.T."/>
            <person name="Winkler M.E."/>
        </authorList>
    </citation>
    <scope>NUCLEOTIDE SEQUENCE</scope>
</reference>
<organism evidence="2">
    <name type="scientific">marine metagenome</name>
    <dbReference type="NCBI Taxonomy" id="408172"/>
    <lineage>
        <taxon>unclassified sequences</taxon>
        <taxon>metagenomes</taxon>
        <taxon>ecological metagenomes</taxon>
    </lineage>
</organism>
<keyword evidence="1" id="KW-1133">Transmembrane helix</keyword>